<keyword evidence="7" id="KW-1185">Reference proteome</keyword>
<dbReference type="Proteomes" id="UP001501577">
    <property type="component" value="Unassembled WGS sequence"/>
</dbReference>
<dbReference type="InterPro" id="IPR008927">
    <property type="entry name" value="6-PGluconate_DH-like_C_sf"/>
</dbReference>
<comment type="caution">
    <text evidence="6">The sequence shown here is derived from an EMBL/GenBank/DDBJ whole genome shotgun (WGS) entry which is preliminary data.</text>
</comment>
<dbReference type="InterPro" id="IPR013328">
    <property type="entry name" value="6PGD_dom2"/>
</dbReference>
<evidence type="ECO:0000256" key="3">
    <source>
        <dbReference type="ARBA" id="ARBA00048615"/>
    </source>
</evidence>
<evidence type="ECO:0000313" key="6">
    <source>
        <dbReference type="EMBL" id="GAA3019346.1"/>
    </source>
</evidence>
<reference evidence="6 7" key="1">
    <citation type="journal article" date="2019" name="Int. J. Syst. Evol. Microbiol.">
        <title>The Global Catalogue of Microorganisms (GCM) 10K type strain sequencing project: providing services to taxonomists for standard genome sequencing and annotation.</title>
        <authorList>
            <consortium name="The Broad Institute Genomics Platform"/>
            <consortium name="The Broad Institute Genome Sequencing Center for Infectious Disease"/>
            <person name="Wu L."/>
            <person name="Ma J."/>
        </authorList>
    </citation>
    <scope>NUCLEOTIDE SEQUENCE [LARGE SCALE GENOMIC DNA]</scope>
    <source>
        <strain evidence="6 7">JCM 8736</strain>
    </source>
</reference>
<evidence type="ECO:0000259" key="5">
    <source>
        <dbReference type="Pfam" id="PF08125"/>
    </source>
</evidence>
<protein>
    <submittedName>
        <fullName evidence="6">Mannitol-1-phosphate 5-dehydrogenase</fullName>
    </submittedName>
</protein>
<sequence length="374" mass="42817">MVKTAVVYGAGQTGRGYVTRYLKEKGYQIMFIEKNKQLIQYLNEDGGYAIHFYHKDRTPVLISHFHAYSLADELRPLLLEADLVITSVGEENLHEVATSLTKHLTENEIPQLLTCENGINPASVLKRSLQKNMATDKDFLVSQTAVFCSTVNIDETRLDILSQNETYFPYDAEGFKGALDFDGAVPVTDFENFLKRKIYTYNCLAGLISYLGYVKGYRIYSEAANDPEISEIMELLLKELNPALADYFNIPLEEQQAFSQKALAKFKDQFILDYVIKNGRAARRKLGSTERIYAPYQILRERNYSTEIMALVAGAALTYLEMIEYEGENFDPSKELSETLHLDEQNDFIKQSVAFYRQIKNEEESLRLLNLLEN</sequence>
<evidence type="ECO:0000259" key="4">
    <source>
        <dbReference type="Pfam" id="PF01232"/>
    </source>
</evidence>
<dbReference type="Gene3D" id="3.40.50.720">
    <property type="entry name" value="NAD(P)-binding Rossmann-like Domain"/>
    <property type="match status" value="1"/>
</dbReference>
<dbReference type="InterPro" id="IPR013131">
    <property type="entry name" value="Mannitol_DH_N"/>
</dbReference>
<evidence type="ECO:0000256" key="2">
    <source>
        <dbReference type="ARBA" id="ARBA00023027"/>
    </source>
</evidence>
<dbReference type="InterPro" id="IPR036291">
    <property type="entry name" value="NAD(P)-bd_dom_sf"/>
</dbReference>
<accession>A0ABN3Y7X4</accession>
<evidence type="ECO:0000256" key="1">
    <source>
        <dbReference type="ARBA" id="ARBA00023002"/>
    </source>
</evidence>
<dbReference type="Gene3D" id="1.10.1040.10">
    <property type="entry name" value="N-(1-d-carboxylethyl)-l-norvaline Dehydrogenase, domain 2"/>
    <property type="match status" value="1"/>
</dbReference>
<proteinExistence type="predicted"/>
<dbReference type="SUPFAM" id="SSF51735">
    <property type="entry name" value="NAD(P)-binding Rossmann-fold domains"/>
    <property type="match status" value="1"/>
</dbReference>
<feature type="domain" description="Mannitol dehydrogenase N-terminal" evidence="4">
    <location>
        <begin position="4"/>
        <end position="151"/>
    </location>
</feature>
<dbReference type="PANTHER" id="PTHR30524">
    <property type="entry name" value="MANNITOL-1-PHOSPHATE 5-DEHYDROGENASE"/>
    <property type="match status" value="1"/>
</dbReference>
<name>A0ABN3Y7X4_9ENTE</name>
<dbReference type="Pfam" id="PF08125">
    <property type="entry name" value="Mannitol_dh_C"/>
    <property type="match status" value="1"/>
</dbReference>
<dbReference type="Pfam" id="PF01232">
    <property type="entry name" value="Mannitol_dh"/>
    <property type="match status" value="1"/>
</dbReference>
<dbReference type="EMBL" id="BAAAXQ010000048">
    <property type="protein sequence ID" value="GAA3019346.1"/>
    <property type="molecule type" value="Genomic_DNA"/>
</dbReference>
<evidence type="ECO:0000313" key="7">
    <source>
        <dbReference type="Proteomes" id="UP001501577"/>
    </source>
</evidence>
<feature type="domain" description="Mannitol dehydrogenase C-terminal" evidence="5">
    <location>
        <begin position="190"/>
        <end position="342"/>
    </location>
</feature>
<comment type="catalytic activity">
    <reaction evidence="3">
        <text>D-mannitol 1-phosphate + NAD(+) = beta-D-fructose 6-phosphate + NADH + H(+)</text>
        <dbReference type="Rhea" id="RHEA:19661"/>
        <dbReference type="ChEBI" id="CHEBI:15378"/>
        <dbReference type="ChEBI" id="CHEBI:57540"/>
        <dbReference type="ChEBI" id="CHEBI:57634"/>
        <dbReference type="ChEBI" id="CHEBI:57945"/>
        <dbReference type="ChEBI" id="CHEBI:61381"/>
        <dbReference type="EC" id="1.1.1.17"/>
    </reaction>
</comment>
<dbReference type="InterPro" id="IPR013118">
    <property type="entry name" value="Mannitol_DH_C"/>
</dbReference>
<dbReference type="RefSeq" id="WP_068709302.1">
    <property type="nucleotide sequence ID" value="NZ_BAAAXQ010000048.1"/>
</dbReference>
<dbReference type="PANTHER" id="PTHR30524:SF0">
    <property type="entry name" value="ALTRONATE OXIDOREDUCTASE-RELATED"/>
    <property type="match status" value="1"/>
</dbReference>
<organism evidence="6 7">
    <name type="scientific">Tetragenococcus solitarius</name>
    <dbReference type="NCBI Taxonomy" id="71453"/>
    <lineage>
        <taxon>Bacteria</taxon>
        <taxon>Bacillati</taxon>
        <taxon>Bacillota</taxon>
        <taxon>Bacilli</taxon>
        <taxon>Lactobacillales</taxon>
        <taxon>Enterococcaceae</taxon>
        <taxon>Tetragenococcus</taxon>
    </lineage>
</organism>
<keyword evidence="2" id="KW-0520">NAD</keyword>
<gene>
    <name evidence="6" type="ORF">GCM10019998_14710</name>
</gene>
<keyword evidence="1" id="KW-0560">Oxidoreductase</keyword>
<dbReference type="SUPFAM" id="SSF48179">
    <property type="entry name" value="6-phosphogluconate dehydrogenase C-terminal domain-like"/>
    <property type="match status" value="1"/>
</dbReference>